<evidence type="ECO:0000313" key="3">
    <source>
        <dbReference type="EMBL" id="KAK7288539.1"/>
    </source>
</evidence>
<accession>A0AAN9IYP1</accession>
<keyword evidence="4" id="KW-1185">Reference proteome</keyword>
<evidence type="ECO:0008006" key="5">
    <source>
        <dbReference type="Google" id="ProtNLM"/>
    </source>
</evidence>
<dbReference type="AlphaFoldDB" id="A0AAN9IYP1"/>
<protein>
    <recommendedName>
        <fullName evidence="5">DUF4218 domain-containing protein</fullName>
    </recommendedName>
</protein>
<organism evidence="3 4">
    <name type="scientific">Crotalaria pallida</name>
    <name type="common">Smooth rattlebox</name>
    <name type="synonym">Crotalaria striata</name>
    <dbReference type="NCBI Taxonomy" id="3830"/>
    <lineage>
        <taxon>Eukaryota</taxon>
        <taxon>Viridiplantae</taxon>
        <taxon>Streptophyta</taxon>
        <taxon>Embryophyta</taxon>
        <taxon>Tracheophyta</taxon>
        <taxon>Spermatophyta</taxon>
        <taxon>Magnoliopsida</taxon>
        <taxon>eudicotyledons</taxon>
        <taxon>Gunneridae</taxon>
        <taxon>Pentapetalae</taxon>
        <taxon>rosids</taxon>
        <taxon>fabids</taxon>
        <taxon>Fabales</taxon>
        <taxon>Fabaceae</taxon>
        <taxon>Papilionoideae</taxon>
        <taxon>50 kb inversion clade</taxon>
        <taxon>genistoids sensu lato</taxon>
        <taxon>core genistoids</taxon>
        <taxon>Crotalarieae</taxon>
        <taxon>Crotalaria</taxon>
    </lineage>
</organism>
<comment type="caution">
    <text evidence="3">The sequence shown here is derived from an EMBL/GenBank/DDBJ whole genome shotgun (WGS) entry which is preliminary data.</text>
</comment>
<dbReference type="Proteomes" id="UP001372338">
    <property type="component" value="Unassembled WGS sequence"/>
</dbReference>
<proteinExistence type="predicted"/>
<evidence type="ECO:0000313" key="4">
    <source>
        <dbReference type="Proteomes" id="UP001372338"/>
    </source>
</evidence>
<sequence>MVHLTCHLVDEAKLGGPVQYRWMYPIERYLGHLKSLVQNKAQPEGSIAQGYLAEEVLTFCSQYLEGIETRINRPARVDDFNSASTSHLRSLFPPLGKAVGAFSTFELSTLEKIQAHRYLLLNCPAVKPYIDEFKDHVRRRSKGRKPTATQLQKIVNKEFVDWFPRKIMNPDISNNVLDDLKFLAKGPAQHARRFSAFNINGLKFRTIAREVDSTTQNSGVFVSSATSCVASGVDGNIREANLPYYGKLEDIIELNYYGKFKVTLFKCQWADTTRNWGIRKDKWDFTSVNFSRLIHTGQREDHDPYIEASQAQMVYYVDDEVNKGWSVVVHVKPRDFYDMGEEEEEEDEVCEDEPFPEQDFDQFFGDTDDLILVRENVDDEFVSEQNAINDIGEDEHNAK</sequence>
<dbReference type="Pfam" id="PF13960">
    <property type="entry name" value="DUF4218"/>
    <property type="match status" value="1"/>
</dbReference>
<dbReference type="PANTHER" id="PTHR48258:SF12">
    <property type="entry name" value="TRANSPOSON PROTEIN, CACTA, EN_SPM SUB-CLASS"/>
    <property type="match status" value="1"/>
</dbReference>
<dbReference type="InterPro" id="IPR025452">
    <property type="entry name" value="DUF4218"/>
</dbReference>
<name>A0AAN9IYP1_CROPI</name>
<dbReference type="Pfam" id="PF13952">
    <property type="entry name" value="DUF4216"/>
    <property type="match status" value="1"/>
</dbReference>
<evidence type="ECO:0000259" key="2">
    <source>
        <dbReference type="Pfam" id="PF13960"/>
    </source>
</evidence>
<dbReference type="EMBL" id="JAYWIO010000001">
    <property type="protein sequence ID" value="KAK7288539.1"/>
    <property type="molecule type" value="Genomic_DNA"/>
</dbReference>
<feature type="domain" description="DUF4218" evidence="2">
    <location>
        <begin position="1"/>
        <end position="77"/>
    </location>
</feature>
<evidence type="ECO:0000259" key="1">
    <source>
        <dbReference type="Pfam" id="PF13952"/>
    </source>
</evidence>
<reference evidence="3 4" key="1">
    <citation type="submission" date="2024-01" db="EMBL/GenBank/DDBJ databases">
        <title>The genomes of 5 underutilized Papilionoideae crops provide insights into root nodulation and disease resistanc.</title>
        <authorList>
            <person name="Yuan L."/>
        </authorList>
    </citation>
    <scope>NUCLEOTIDE SEQUENCE [LARGE SCALE GENOMIC DNA]</scope>
    <source>
        <strain evidence="3">ZHUSHIDOU_FW_LH</strain>
        <tissue evidence="3">Leaf</tissue>
    </source>
</reference>
<dbReference type="InterPro" id="IPR025312">
    <property type="entry name" value="DUF4216"/>
</dbReference>
<gene>
    <name evidence="3" type="ORF">RIF29_02000</name>
</gene>
<feature type="domain" description="DUF4216" evidence="1">
    <location>
        <begin position="252"/>
        <end position="328"/>
    </location>
</feature>
<dbReference type="PANTHER" id="PTHR48258">
    <property type="entry name" value="DUF4218 DOMAIN-CONTAINING PROTEIN-RELATED"/>
    <property type="match status" value="1"/>
</dbReference>